<evidence type="ECO:0000313" key="7">
    <source>
        <dbReference type="Proteomes" id="UP000626109"/>
    </source>
</evidence>
<dbReference type="Pfam" id="PF00023">
    <property type="entry name" value="Ank"/>
    <property type="match status" value="1"/>
</dbReference>
<keyword evidence="1" id="KW-0677">Repeat</keyword>
<name>A0A813HS56_POLGL</name>
<evidence type="ECO:0000256" key="2">
    <source>
        <dbReference type="ARBA" id="ARBA00023043"/>
    </source>
</evidence>
<feature type="compositionally biased region" description="Low complexity" evidence="4">
    <location>
        <begin position="536"/>
        <end position="554"/>
    </location>
</feature>
<feature type="region of interest" description="Disordered" evidence="4">
    <location>
        <begin position="527"/>
        <end position="554"/>
    </location>
</feature>
<dbReference type="PROSITE" id="PS51186">
    <property type="entry name" value="GNAT"/>
    <property type="match status" value="1"/>
</dbReference>
<dbReference type="PROSITE" id="PS50088">
    <property type="entry name" value="ANK_REPEAT"/>
    <property type="match status" value="2"/>
</dbReference>
<organism evidence="6 7">
    <name type="scientific">Polarella glacialis</name>
    <name type="common">Dinoflagellate</name>
    <dbReference type="NCBI Taxonomy" id="89957"/>
    <lineage>
        <taxon>Eukaryota</taxon>
        <taxon>Sar</taxon>
        <taxon>Alveolata</taxon>
        <taxon>Dinophyceae</taxon>
        <taxon>Suessiales</taxon>
        <taxon>Suessiaceae</taxon>
        <taxon>Polarella</taxon>
    </lineage>
</organism>
<feature type="repeat" description="ANK" evidence="3">
    <location>
        <begin position="124"/>
        <end position="156"/>
    </location>
</feature>
<proteinExistence type="predicted"/>
<evidence type="ECO:0000259" key="5">
    <source>
        <dbReference type="PROSITE" id="PS51186"/>
    </source>
</evidence>
<evidence type="ECO:0000256" key="3">
    <source>
        <dbReference type="PROSITE-ProRule" id="PRU00023"/>
    </source>
</evidence>
<dbReference type="Pfam" id="PF13673">
    <property type="entry name" value="Acetyltransf_10"/>
    <property type="match status" value="1"/>
</dbReference>
<sequence>MSEGPRMGAGTAAAGAAAPKTLSDLVRHASLSEVRQALQGLTSAAVAWSGVPVERQTLLFQAVAREEDALEVCRLLLDEFRLPAAQEDVRGQTALHYLARTGHVECVDLLVGRGCKVDHVDTLVKQTPLFYAVRYSSGRMVRRLLELQADPNHRDDRGFTPLFWAESLEACEEIVKRCGTCCNASDPKGVTVVEWQNAAKRPSLSRFVSSCIEARAHRGRMSWAVSSTTPDALASTAGDQGSFVGYATSLAKPRDVDQLCQLEDEFIEDHVGLLGGQFSRAELFSQIGLNPDASTRRNTIKSIAQSTVRRGPTRHYTLKCLYMPPILPAQTGTARTRTFEVVGYVYFRVVDGEREPKEGPTQSDSQDVISLAGSKNGRGGSASSTMSWGHVVVSHLKVKREHQRRGVAMLLLAGMLQQAEVDRRDWSCMAMYLSVIVKNLAAVSLYNRLGFADTGRDTDHAEWMHMKLALPPIGSFGGKPLTSLRTLRLAWLHRSRGGCGGSREEDLQHSRKRPAIVVEVPAKRAAGIVPRPPSPGAWASSVSTASSTGSAGGTNTSLVATSTASADSSSTGVRSLISDYFKLSY</sequence>
<protein>
    <recommendedName>
        <fullName evidence="5">N-acetyltransferase domain-containing protein</fullName>
    </recommendedName>
</protein>
<dbReference type="InterPro" id="IPR002110">
    <property type="entry name" value="Ankyrin_rpt"/>
</dbReference>
<accession>A0A813HS56</accession>
<feature type="repeat" description="ANK" evidence="3">
    <location>
        <begin position="90"/>
        <end position="122"/>
    </location>
</feature>
<feature type="domain" description="N-acetyltransferase" evidence="5">
    <location>
        <begin position="334"/>
        <end position="471"/>
    </location>
</feature>
<dbReference type="Pfam" id="PF12796">
    <property type="entry name" value="Ank_2"/>
    <property type="match status" value="1"/>
</dbReference>
<dbReference type="SMART" id="SM00248">
    <property type="entry name" value="ANK"/>
    <property type="match status" value="3"/>
</dbReference>
<dbReference type="InterPro" id="IPR000182">
    <property type="entry name" value="GNAT_dom"/>
</dbReference>
<keyword evidence="2 3" id="KW-0040">ANK repeat</keyword>
<feature type="region of interest" description="Disordered" evidence="4">
    <location>
        <begin position="355"/>
        <end position="384"/>
    </location>
</feature>
<dbReference type="EMBL" id="CAJNNW010001682">
    <property type="protein sequence ID" value="CAE8640338.1"/>
    <property type="molecule type" value="Genomic_DNA"/>
</dbReference>
<reference evidence="6" key="1">
    <citation type="submission" date="2021-02" db="EMBL/GenBank/DDBJ databases">
        <authorList>
            <person name="Dougan E. K."/>
            <person name="Rhodes N."/>
            <person name="Thang M."/>
            <person name="Chan C."/>
        </authorList>
    </citation>
    <scope>NUCLEOTIDE SEQUENCE</scope>
</reference>
<dbReference type="PROSITE" id="PS50297">
    <property type="entry name" value="ANK_REP_REGION"/>
    <property type="match status" value="1"/>
</dbReference>
<dbReference type="PANTHER" id="PTHR24198">
    <property type="entry name" value="ANKYRIN REPEAT AND PROTEIN KINASE DOMAIN-CONTAINING PROTEIN"/>
    <property type="match status" value="1"/>
</dbReference>
<dbReference type="PANTHER" id="PTHR24198:SF165">
    <property type="entry name" value="ANKYRIN REPEAT-CONTAINING PROTEIN-RELATED"/>
    <property type="match status" value="1"/>
</dbReference>
<dbReference type="AlphaFoldDB" id="A0A813HS56"/>
<comment type="caution">
    <text evidence="6">The sequence shown here is derived from an EMBL/GenBank/DDBJ whole genome shotgun (WGS) entry which is preliminary data.</text>
</comment>
<dbReference type="Gene3D" id="3.40.630.30">
    <property type="match status" value="1"/>
</dbReference>
<dbReference type="Proteomes" id="UP000626109">
    <property type="component" value="Unassembled WGS sequence"/>
</dbReference>
<evidence type="ECO:0000313" key="6">
    <source>
        <dbReference type="EMBL" id="CAE8640338.1"/>
    </source>
</evidence>
<gene>
    <name evidence="6" type="ORF">PGLA2088_LOCUS2103</name>
</gene>
<dbReference type="Gene3D" id="1.25.40.20">
    <property type="entry name" value="Ankyrin repeat-containing domain"/>
    <property type="match status" value="1"/>
</dbReference>
<dbReference type="SUPFAM" id="SSF55729">
    <property type="entry name" value="Acyl-CoA N-acyltransferases (Nat)"/>
    <property type="match status" value="1"/>
</dbReference>
<dbReference type="GO" id="GO:0016747">
    <property type="term" value="F:acyltransferase activity, transferring groups other than amino-acyl groups"/>
    <property type="evidence" value="ECO:0007669"/>
    <property type="project" value="InterPro"/>
</dbReference>
<dbReference type="InterPro" id="IPR016181">
    <property type="entry name" value="Acyl_CoA_acyltransferase"/>
</dbReference>
<evidence type="ECO:0000256" key="4">
    <source>
        <dbReference type="SAM" id="MobiDB-lite"/>
    </source>
</evidence>
<dbReference type="SUPFAM" id="SSF48403">
    <property type="entry name" value="Ankyrin repeat"/>
    <property type="match status" value="1"/>
</dbReference>
<evidence type="ECO:0000256" key="1">
    <source>
        <dbReference type="ARBA" id="ARBA00022737"/>
    </source>
</evidence>
<dbReference type="InterPro" id="IPR036770">
    <property type="entry name" value="Ankyrin_rpt-contain_sf"/>
</dbReference>